<feature type="domain" description="Methyltransferase" evidence="3">
    <location>
        <begin position="42"/>
        <end position="132"/>
    </location>
</feature>
<reference evidence="4 5" key="1">
    <citation type="submission" date="2021-01" db="EMBL/GenBank/DDBJ databases">
        <title>Whole genome shotgun sequence of Actinoplanes durhamensis NBRC 14914.</title>
        <authorList>
            <person name="Komaki H."/>
            <person name="Tamura T."/>
        </authorList>
    </citation>
    <scope>NUCLEOTIDE SEQUENCE [LARGE SCALE GENOMIC DNA]</scope>
    <source>
        <strain evidence="4 5">NBRC 14914</strain>
    </source>
</reference>
<keyword evidence="5" id="KW-1185">Reference proteome</keyword>
<keyword evidence="1 4" id="KW-0489">Methyltransferase</keyword>
<dbReference type="PANTHER" id="PTHR44942">
    <property type="entry name" value="METHYLTRANSF_11 DOMAIN-CONTAINING PROTEIN"/>
    <property type="match status" value="1"/>
</dbReference>
<evidence type="ECO:0000256" key="2">
    <source>
        <dbReference type="ARBA" id="ARBA00022679"/>
    </source>
</evidence>
<dbReference type="Proteomes" id="UP000637628">
    <property type="component" value="Unassembled WGS sequence"/>
</dbReference>
<evidence type="ECO:0000313" key="4">
    <source>
        <dbReference type="EMBL" id="GIE04166.1"/>
    </source>
</evidence>
<keyword evidence="2" id="KW-0808">Transferase</keyword>
<name>A0ABQ3Z2W5_9ACTN</name>
<evidence type="ECO:0000259" key="3">
    <source>
        <dbReference type="Pfam" id="PF13649"/>
    </source>
</evidence>
<dbReference type="SUPFAM" id="SSF53335">
    <property type="entry name" value="S-adenosyl-L-methionine-dependent methyltransferases"/>
    <property type="match status" value="1"/>
</dbReference>
<dbReference type="InterPro" id="IPR029063">
    <property type="entry name" value="SAM-dependent_MTases_sf"/>
</dbReference>
<gene>
    <name evidence="4" type="ORF">Adu01nite_55160</name>
</gene>
<dbReference type="PANTHER" id="PTHR44942:SF4">
    <property type="entry name" value="METHYLTRANSFERASE TYPE 11 DOMAIN-CONTAINING PROTEIN"/>
    <property type="match status" value="1"/>
</dbReference>
<evidence type="ECO:0000313" key="5">
    <source>
        <dbReference type="Proteomes" id="UP000637628"/>
    </source>
</evidence>
<dbReference type="CDD" id="cd02440">
    <property type="entry name" value="AdoMet_MTases"/>
    <property type="match status" value="1"/>
</dbReference>
<comment type="caution">
    <text evidence="4">The sequence shown here is derived from an EMBL/GenBank/DDBJ whole genome shotgun (WGS) entry which is preliminary data.</text>
</comment>
<dbReference type="GO" id="GO:0032259">
    <property type="term" value="P:methylation"/>
    <property type="evidence" value="ECO:0007669"/>
    <property type="project" value="UniProtKB-KW"/>
</dbReference>
<organism evidence="4 5">
    <name type="scientific">Paractinoplanes durhamensis</name>
    <dbReference type="NCBI Taxonomy" id="113563"/>
    <lineage>
        <taxon>Bacteria</taxon>
        <taxon>Bacillati</taxon>
        <taxon>Actinomycetota</taxon>
        <taxon>Actinomycetes</taxon>
        <taxon>Micromonosporales</taxon>
        <taxon>Micromonosporaceae</taxon>
        <taxon>Paractinoplanes</taxon>
    </lineage>
</organism>
<accession>A0ABQ3Z2W5</accession>
<proteinExistence type="predicted"/>
<dbReference type="InterPro" id="IPR051052">
    <property type="entry name" value="Diverse_substrate_MTase"/>
</dbReference>
<dbReference type="Pfam" id="PF13649">
    <property type="entry name" value="Methyltransf_25"/>
    <property type="match status" value="1"/>
</dbReference>
<dbReference type="EMBL" id="BOML01000043">
    <property type="protein sequence ID" value="GIE04166.1"/>
    <property type="molecule type" value="Genomic_DNA"/>
</dbReference>
<dbReference type="RefSeq" id="WP_203730678.1">
    <property type="nucleotide sequence ID" value="NZ_BAAATX010000029.1"/>
</dbReference>
<dbReference type="Gene3D" id="3.40.50.150">
    <property type="entry name" value="Vaccinia Virus protein VP39"/>
    <property type="match status" value="1"/>
</dbReference>
<dbReference type="InterPro" id="IPR041698">
    <property type="entry name" value="Methyltransf_25"/>
</dbReference>
<protein>
    <submittedName>
        <fullName evidence="4">Methyltransferase type 11</fullName>
    </submittedName>
</protein>
<evidence type="ECO:0000256" key="1">
    <source>
        <dbReference type="ARBA" id="ARBA00022603"/>
    </source>
</evidence>
<sequence length="259" mass="28617">MTNLGQVFNEVPELYDRVRPGYPPELFADLADLDGLGPGSSVLEVGAGTGHATVPLAALGCTVTALEPGAEMAAIARRKLGNYPNVTVRTTSFEEWDDRGARFDAVVAASSWHWIDPATGWQRAHDVLKPGGRLAVLGNVVHRREDEPEMYAETADLHERFAPGDPDWGHPPLEDEVRAEGFDWSSLFSPAETRWYPTVQWLDGNGFADLLRTNSPYRKLDPAVREPLLDAIAERIRSRMGDRAARRYLSVARVGTIRS</sequence>
<dbReference type="GO" id="GO:0008168">
    <property type="term" value="F:methyltransferase activity"/>
    <property type="evidence" value="ECO:0007669"/>
    <property type="project" value="UniProtKB-KW"/>
</dbReference>